<dbReference type="RefSeq" id="WP_245834443.1">
    <property type="nucleotide sequence ID" value="NZ_FOLM01000016.1"/>
</dbReference>
<dbReference type="InterPro" id="IPR011094">
    <property type="entry name" value="Uncharacterised_LppY/LpqO"/>
</dbReference>
<dbReference type="STRING" id="910347.SAMN05421773_11681"/>
<evidence type="ECO:0000256" key="1">
    <source>
        <dbReference type="SAM" id="MobiDB-lite"/>
    </source>
</evidence>
<evidence type="ECO:0000313" key="2">
    <source>
        <dbReference type="EMBL" id="SFD47185.1"/>
    </source>
</evidence>
<protein>
    <recommendedName>
        <fullName evidence="4">DUF1259 domain-containing protein</fullName>
    </recommendedName>
</protein>
<dbReference type="InterPro" id="IPR006311">
    <property type="entry name" value="TAT_signal"/>
</dbReference>
<feature type="compositionally biased region" description="Low complexity" evidence="1">
    <location>
        <begin position="200"/>
        <end position="211"/>
    </location>
</feature>
<organism evidence="2 3">
    <name type="scientific">Streptomyces aidingensis</name>
    <dbReference type="NCBI Taxonomy" id="910347"/>
    <lineage>
        <taxon>Bacteria</taxon>
        <taxon>Bacillati</taxon>
        <taxon>Actinomycetota</taxon>
        <taxon>Actinomycetes</taxon>
        <taxon>Kitasatosporales</taxon>
        <taxon>Streptomycetaceae</taxon>
        <taxon>Streptomyces</taxon>
    </lineage>
</organism>
<dbReference type="PROSITE" id="PS51318">
    <property type="entry name" value="TAT"/>
    <property type="match status" value="1"/>
</dbReference>
<gene>
    <name evidence="2" type="ORF">SAMN05421773_11681</name>
</gene>
<evidence type="ECO:0008006" key="4">
    <source>
        <dbReference type="Google" id="ProtNLM"/>
    </source>
</evidence>
<dbReference type="EMBL" id="FOLM01000016">
    <property type="protein sequence ID" value="SFD47185.1"/>
    <property type="molecule type" value="Genomic_DNA"/>
</dbReference>
<dbReference type="AlphaFoldDB" id="A0A1I1SL28"/>
<name>A0A1I1SL28_9ACTN</name>
<evidence type="ECO:0000313" key="3">
    <source>
        <dbReference type="Proteomes" id="UP000199207"/>
    </source>
</evidence>
<dbReference type="Proteomes" id="UP000199207">
    <property type="component" value="Unassembled WGS sequence"/>
</dbReference>
<keyword evidence="3" id="KW-1185">Reference proteome</keyword>
<reference evidence="2 3" key="1">
    <citation type="submission" date="2016-10" db="EMBL/GenBank/DDBJ databases">
        <authorList>
            <person name="de Groot N.N."/>
        </authorList>
    </citation>
    <scope>NUCLEOTIDE SEQUENCE [LARGE SCALE GENOMIC DNA]</scope>
    <source>
        <strain evidence="2 3">CGMCC 4.5739</strain>
    </source>
</reference>
<sequence>MSTQKDRENRDADGGRRTTRRGLMAALALAPLAAGAVGAARAAAAGPHGAEGAEGAGGPVRPVPTTPADWQHVWRLLGGIHGMRGPLVSVVSILREDLRVVTEGVVLAPAVVGLHLSFVRYADGRTLLMGDLAVTEDELQDVGRELHRHGIVQTAVHKHVLAQQPPVWWCHIHAHAHEPVELARGVRAVVERTGLRRGPGRPAAPGGSDPAPETRLDLDTAGIDAALGFPGRAANGVYQSLLARRETIVDDGRVLPDGLGSMTAFNFQPLGRGRAALIGDVAMVAEEVPEVLRRLGAAGVDLVSLHSHSLAEDPRLFFVHNWAVGDAVAIARALRPAVDATRTVPVPVS</sequence>
<dbReference type="Pfam" id="PF07485">
    <property type="entry name" value="DUF1529"/>
    <property type="match status" value="2"/>
</dbReference>
<feature type="region of interest" description="Disordered" evidence="1">
    <location>
        <begin position="194"/>
        <end position="214"/>
    </location>
</feature>
<accession>A0A1I1SL28</accession>
<proteinExistence type="predicted"/>